<dbReference type="Proteomes" id="UP000287547">
    <property type="component" value="Unassembled WGS sequence"/>
</dbReference>
<dbReference type="OrthoDB" id="3635962at2"/>
<dbReference type="InterPro" id="IPR037401">
    <property type="entry name" value="SnoaL-like"/>
</dbReference>
<name>A0A428YYP5_KIBAR</name>
<evidence type="ECO:0000259" key="1">
    <source>
        <dbReference type="Pfam" id="PF12680"/>
    </source>
</evidence>
<dbReference type="Gene3D" id="3.10.450.50">
    <property type="match status" value="1"/>
</dbReference>
<proteinExistence type="predicted"/>
<gene>
    <name evidence="2" type="ORF">DMH04_37450</name>
</gene>
<organism evidence="2 3">
    <name type="scientific">Kibdelosporangium aridum</name>
    <dbReference type="NCBI Taxonomy" id="2030"/>
    <lineage>
        <taxon>Bacteria</taxon>
        <taxon>Bacillati</taxon>
        <taxon>Actinomycetota</taxon>
        <taxon>Actinomycetes</taxon>
        <taxon>Pseudonocardiales</taxon>
        <taxon>Pseudonocardiaceae</taxon>
        <taxon>Kibdelosporangium</taxon>
    </lineage>
</organism>
<dbReference type="AlphaFoldDB" id="A0A428YYP5"/>
<sequence>MASHDRHSADMTGRSVFLAVAVMASVLVPAGSATAALPGNVREFMRAYEKWGAAPTAEADMDLFTPDATLMDSGLAAPIERPRIQAQIEAVLKVIPDFRFDPFTVTASADGKVAFVEARNTGTVRGKAVSFTTMHRLVLRGPKVQQGRRFWDQTELFRPVAPDLPNLFAGLEFGETQEKRTGLREWAWNTEQSAVLVAGTSLRGPGLTTPLSRRGAMAYLERLFGAVHLAVTAGHEVRQDGTTYLEWVGTAEIGGEYPRTVSFGIVERLKRNGEWTLSFDTLDMVASPAEIAELRALIFGP</sequence>
<dbReference type="EMBL" id="QHKI01000046">
    <property type="protein sequence ID" value="RSM75827.1"/>
    <property type="molecule type" value="Genomic_DNA"/>
</dbReference>
<dbReference type="InterPro" id="IPR032710">
    <property type="entry name" value="NTF2-like_dom_sf"/>
</dbReference>
<protein>
    <recommendedName>
        <fullName evidence="1">SnoaL-like domain-containing protein</fullName>
    </recommendedName>
</protein>
<reference evidence="2 3" key="1">
    <citation type="submission" date="2018-05" db="EMBL/GenBank/DDBJ databases">
        <title>Evolution of GPA BGCs.</title>
        <authorList>
            <person name="Waglechner N."/>
            <person name="Wright G.D."/>
        </authorList>
    </citation>
    <scope>NUCLEOTIDE SEQUENCE [LARGE SCALE GENOMIC DNA]</scope>
    <source>
        <strain evidence="2 3">A82846</strain>
    </source>
</reference>
<dbReference type="SUPFAM" id="SSF54427">
    <property type="entry name" value="NTF2-like"/>
    <property type="match status" value="1"/>
</dbReference>
<feature type="domain" description="SnoaL-like" evidence="1">
    <location>
        <begin position="42"/>
        <end position="144"/>
    </location>
</feature>
<dbReference type="Pfam" id="PF12680">
    <property type="entry name" value="SnoaL_2"/>
    <property type="match status" value="1"/>
</dbReference>
<evidence type="ECO:0000313" key="3">
    <source>
        <dbReference type="Proteomes" id="UP000287547"/>
    </source>
</evidence>
<comment type="caution">
    <text evidence="2">The sequence shown here is derived from an EMBL/GenBank/DDBJ whole genome shotgun (WGS) entry which is preliminary data.</text>
</comment>
<accession>A0A428YYP5</accession>
<evidence type="ECO:0000313" key="2">
    <source>
        <dbReference type="EMBL" id="RSM75827.1"/>
    </source>
</evidence>